<dbReference type="SUPFAM" id="SSF53335">
    <property type="entry name" value="S-adenosyl-L-methionine-dependent methyltransferases"/>
    <property type="match status" value="1"/>
</dbReference>
<keyword evidence="1" id="KW-0808">Transferase</keyword>
<proteinExistence type="predicted"/>
<gene>
    <name evidence="3" type="ORF">XSR1_30060</name>
</gene>
<dbReference type="GO" id="GO:0016740">
    <property type="term" value="F:transferase activity"/>
    <property type="evidence" value="ECO:0007669"/>
    <property type="project" value="UniProtKB-KW"/>
</dbReference>
<organism evidence="3 4">
    <name type="scientific">Xenorhabdus szentirmaii DSM 16338</name>
    <dbReference type="NCBI Taxonomy" id="1427518"/>
    <lineage>
        <taxon>Bacteria</taxon>
        <taxon>Pseudomonadati</taxon>
        <taxon>Pseudomonadota</taxon>
        <taxon>Gammaproteobacteria</taxon>
        <taxon>Enterobacterales</taxon>
        <taxon>Morganellaceae</taxon>
        <taxon>Xenorhabdus</taxon>
    </lineage>
</organism>
<dbReference type="OrthoDB" id="9760689at2"/>
<evidence type="ECO:0000256" key="1">
    <source>
        <dbReference type="ARBA" id="ARBA00022679"/>
    </source>
</evidence>
<dbReference type="InterPro" id="IPR029063">
    <property type="entry name" value="SAM-dependent_MTases_sf"/>
</dbReference>
<sequence>MENVWFKPEGYQRTSKKLQLKCLELLLGFSEIKGDVLDIGCGTGNSLKFIKNNELSSYLGIDISQDMVEFASENHKDEKINFIVSDFLNYENYEMKLYDVIICAACLHWFIPKEKEVIDKIFKFLKPNGKLFLSCAFDFNFFSGEKDIQGKVLDVVREKYPPVSPPVVFDDYRFNSDKFKAFTEDFNILKSYRIEEAIDFSNYDDFRDWHLGSGSVIYQQFSKLDQEKAVNDFYQLLYNKYLSNEHKVSYSTGLFLLQKKG</sequence>
<dbReference type="PANTHER" id="PTHR43861:SF6">
    <property type="entry name" value="METHYLTRANSFERASE TYPE 11"/>
    <property type="match status" value="1"/>
</dbReference>
<dbReference type="InterPro" id="IPR041698">
    <property type="entry name" value="Methyltransf_25"/>
</dbReference>
<keyword evidence="4" id="KW-1185">Reference proteome</keyword>
<name>W1IZZ8_9GAMM</name>
<dbReference type="Gene3D" id="3.40.50.150">
    <property type="entry name" value="Vaccinia Virus protein VP39"/>
    <property type="match status" value="1"/>
</dbReference>
<dbReference type="CDD" id="cd02440">
    <property type="entry name" value="AdoMet_MTases"/>
    <property type="match status" value="1"/>
</dbReference>
<evidence type="ECO:0000259" key="2">
    <source>
        <dbReference type="Pfam" id="PF13649"/>
    </source>
</evidence>
<protein>
    <recommendedName>
        <fullName evidence="2">Methyltransferase domain-containing protein</fullName>
    </recommendedName>
</protein>
<dbReference type="EMBL" id="CBXF010000088">
    <property type="protein sequence ID" value="CDL83206.1"/>
    <property type="molecule type" value="Genomic_DNA"/>
</dbReference>
<feature type="domain" description="Methyltransferase" evidence="2">
    <location>
        <begin position="36"/>
        <end position="129"/>
    </location>
</feature>
<evidence type="ECO:0000313" key="4">
    <source>
        <dbReference type="Proteomes" id="UP000019202"/>
    </source>
</evidence>
<dbReference type="PANTHER" id="PTHR43861">
    <property type="entry name" value="TRANS-ACONITATE 2-METHYLTRANSFERASE-RELATED"/>
    <property type="match status" value="1"/>
</dbReference>
<reference evidence="3" key="1">
    <citation type="submission" date="2013-11" db="EMBL/GenBank/DDBJ databases">
        <title>Draft genome sequence and annotation of the entomopathogenic bacteria, Xenorhabdus cabanillasi strain JM26 and Xenorhabdus szentirmai strain DSM 16338.</title>
        <authorList>
            <person name="Gualtieri M."/>
            <person name="Ogier J.C."/>
            <person name="Pages S."/>
            <person name="Givaudan A."/>
            <person name="Gaudriault S."/>
        </authorList>
    </citation>
    <scope>NUCLEOTIDE SEQUENCE [LARGE SCALE GENOMIC DNA]</scope>
    <source>
        <strain evidence="3">DSM 16338</strain>
    </source>
</reference>
<comment type="caution">
    <text evidence="3">The sequence shown here is derived from an EMBL/GenBank/DDBJ whole genome shotgun (WGS) entry which is preliminary data.</text>
</comment>
<dbReference type="RefSeq" id="WP_038238305.1">
    <property type="nucleotide sequence ID" value="NZ_CAWLWS010000088.1"/>
</dbReference>
<dbReference type="GeneID" id="97124931"/>
<dbReference type="Proteomes" id="UP000019202">
    <property type="component" value="Unassembled WGS sequence"/>
</dbReference>
<dbReference type="AlphaFoldDB" id="W1IZZ8"/>
<accession>W1IZZ8</accession>
<dbReference type="Pfam" id="PF13649">
    <property type="entry name" value="Methyltransf_25"/>
    <property type="match status" value="1"/>
</dbReference>
<dbReference type="STRING" id="1427518.XSR1_30060"/>
<evidence type="ECO:0000313" key="3">
    <source>
        <dbReference type="EMBL" id="CDL83206.1"/>
    </source>
</evidence>